<dbReference type="Gramene" id="OMO51063">
    <property type="protein sequence ID" value="OMO51063"/>
    <property type="gene ID" value="CCACVL1_30034"/>
</dbReference>
<gene>
    <name evidence="1" type="ORF">CCACVL1_30034</name>
</gene>
<evidence type="ECO:0000313" key="1">
    <source>
        <dbReference type="EMBL" id="OMO51063.1"/>
    </source>
</evidence>
<dbReference type="Proteomes" id="UP000188268">
    <property type="component" value="Unassembled WGS sequence"/>
</dbReference>
<keyword evidence="2" id="KW-1185">Reference proteome</keyword>
<comment type="caution">
    <text evidence="1">The sequence shown here is derived from an EMBL/GenBank/DDBJ whole genome shotgun (WGS) entry which is preliminary data.</text>
</comment>
<organism evidence="1 2">
    <name type="scientific">Corchorus capsularis</name>
    <name type="common">Jute</name>
    <dbReference type="NCBI Taxonomy" id="210143"/>
    <lineage>
        <taxon>Eukaryota</taxon>
        <taxon>Viridiplantae</taxon>
        <taxon>Streptophyta</taxon>
        <taxon>Embryophyta</taxon>
        <taxon>Tracheophyta</taxon>
        <taxon>Spermatophyta</taxon>
        <taxon>Magnoliopsida</taxon>
        <taxon>eudicotyledons</taxon>
        <taxon>Gunneridae</taxon>
        <taxon>Pentapetalae</taxon>
        <taxon>rosids</taxon>
        <taxon>malvids</taxon>
        <taxon>Malvales</taxon>
        <taxon>Malvaceae</taxon>
        <taxon>Grewioideae</taxon>
        <taxon>Apeibeae</taxon>
        <taxon>Corchorus</taxon>
    </lineage>
</organism>
<dbReference type="AlphaFoldDB" id="A0A1R3FZ08"/>
<accession>A0A1R3FZ08</accession>
<sequence length="40" mass="4373">MGALGEGFLAVENMSVVVANFFDGMIQLRDLFQSTCKGEF</sequence>
<dbReference type="EMBL" id="AWWV01015964">
    <property type="protein sequence ID" value="OMO51063.1"/>
    <property type="molecule type" value="Genomic_DNA"/>
</dbReference>
<reference evidence="1 2" key="1">
    <citation type="submission" date="2013-09" db="EMBL/GenBank/DDBJ databases">
        <title>Corchorus capsularis genome sequencing.</title>
        <authorList>
            <person name="Alam M."/>
            <person name="Haque M.S."/>
            <person name="Islam M.S."/>
            <person name="Emdad E.M."/>
            <person name="Islam M.M."/>
            <person name="Ahmed B."/>
            <person name="Halim A."/>
            <person name="Hossen Q.M.M."/>
            <person name="Hossain M.Z."/>
            <person name="Ahmed R."/>
            <person name="Khan M.M."/>
            <person name="Islam R."/>
            <person name="Rashid M.M."/>
            <person name="Khan S.A."/>
            <person name="Rahman M.S."/>
            <person name="Alam M."/>
        </authorList>
    </citation>
    <scope>NUCLEOTIDE SEQUENCE [LARGE SCALE GENOMIC DNA]</scope>
    <source>
        <strain evidence="2">cv. CVL-1</strain>
        <tissue evidence="1">Whole seedling</tissue>
    </source>
</reference>
<proteinExistence type="predicted"/>
<protein>
    <submittedName>
        <fullName evidence="1">Uncharacterized protein</fullName>
    </submittedName>
</protein>
<evidence type="ECO:0000313" key="2">
    <source>
        <dbReference type="Proteomes" id="UP000188268"/>
    </source>
</evidence>
<name>A0A1R3FZ08_COCAP</name>